<protein>
    <recommendedName>
        <fullName evidence="4">MFS transporter</fullName>
    </recommendedName>
</protein>
<gene>
    <name evidence="2" type="ORF">BSO21_35795</name>
</gene>
<dbReference type="SUPFAM" id="SSF103473">
    <property type="entry name" value="MFS general substrate transporter"/>
    <property type="match status" value="1"/>
</dbReference>
<reference evidence="2 3" key="1">
    <citation type="submission" date="2016-11" db="EMBL/GenBank/DDBJ databases">
        <title>Paenibacillus species isolates.</title>
        <authorList>
            <person name="Beno S.M."/>
        </authorList>
    </citation>
    <scope>NUCLEOTIDE SEQUENCE [LARGE SCALE GENOMIC DNA]</scope>
    <source>
        <strain evidence="2 3">FSL H7-0433</strain>
    </source>
</reference>
<feature type="transmembrane region" description="Helical" evidence="1">
    <location>
        <begin position="21"/>
        <end position="41"/>
    </location>
</feature>
<keyword evidence="1" id="KW-0472">Membrane</keyword>
<proteinExistence type="predicted"/>
<evidence type="ECO:0000313" key="2">
    <source>
        <dbReference type="EMBL" id="OMC77708.1"/>
    </source>
</evidence>
<organism evidence="2 3">
    <name type="scientific">Paenibacillus odorifer</name>
    <dbReference type="NCBI Taxonomy" id="189426"/>
    <lineage>
        <taxon>Bacteria</taxon>
        <taxon>Bacillati</taxon>
        <taxon>Bacillota</taxon>
        <taxon>Bacilli</taxon>
        <taxon>Bacillales</taxon>
        <taxon>Paenibacillaceae</taxon>
        <taxon>Paenibacillus</taxon>
    </lineage>
</organism>
<dbReference type="InterPro" id="IPR036259">
    <property type="entry name" value="MFS_trans_sf"/>
</dbReference>
<evidence type="ECO:0000256" key="1">
    <source>
        <dbReference type="SAM" id="Phobius"/>
    </source>
</evidence>
<comment type="caution">
    <text evidence="2">The sequence shown here is derived from an EMBL/GenBank/DDBJ whole genome shotgun (WGS) entry which is preliminary data.</text>
</comment>
<evidence type="ECO:0000313" key="3">
    <source>
        <dbReference type="Proteomes" id="UP000187158"/>
    </source>
</evidence>
<evidence type="ECO:0008006" key="4">
    <source>
        <dbReference type="Google" id="ProtNLM"/>
    </source>
</evidence>
<keyword evidence="3" id="KW-1185">Reference proteome</keyword>
<sequence>NYCLQKETPPHMTGRVFGIQSTILSGVMIGAPLLGGVMVQVAGPSRIFLNFGIVIALIGVLGIAFGRVLWPAQKEKSDSSAEKARTVEVMEGS</sequence>
<feature type="transmembrane region" description="Helical" evidence="1">
    <location>
        <begin position="47"/>
        <end position="70"/>
    </location>
</feature>
<dbReference type="EMBL" id="MPVP01000974">
    <property type="protein sequence ID" value="OMC77708.1"/>
    <property type="molecule type" value="Genomic_DNA"/>
</dbReference>
<keyword evidence="1" id="KW-1133">Transmembrane helix</keyword>
<name>A0ABX3GBK4_9BACL</name>
<dbReference type="Gene3D" id="1.20.1250.20">
    <property type="entry name" value="MFS general substrate transporter like domains"/>
    <property type="match status" value="1"/>
</dbReference>
<keyword evidence="1" id="KW-0812">Transmembrane</keyword>
<accession>A0ABX3GBK4</accession>
<dbReference type="Proteomes" id="UP000187158">
    <property type="component" value="Unassembled WGS sequence"/>
</dbReference>
<feature type="non-terminal residue" evidence="2">
    <location>
        <position position="1"/>
    </location>
</feature>